<keyword evidence="2 4" id="KW-0689">Ribosomal protein</keyword>
<evidence type="ECO:0000256" key="3">
    <source>
        <dbReference type="ARBA" id="ARBA00023274"/>
    </source>
</evidence>
<protein>
    <recommendedName>
        <fullName evidence="4">Large ribosomal subunit protein uL13</fullName>
    </recommendedName>
</protein>
<dbReference type="GO" id="GO:0006412">
    <property type="term" value="P:translation"/>
    <property type="evidence" value="ECO:0007669"/>
    <property type="project" value="UniProtKB-UniRule"/>
</dbReference>
<dbReference type="NCBIfam" id="TIGR01066">
    <property type="entry name" value="rplM_bact"/>
    <property type="match status" value="1"/>
</dbReference>
<evidence type="ECO:0000313" key="5">
    <source>
        <dbReference type="EMBL" id="PIR97851.1"/>
    </source>
</evidence>
<comment type="caution">
    <text evidence="5">The sequence shown here is derived from an EMBL/GenBank/DDBJ whole genome shotgun (WGS) entry which is preliminary data.</text>
</comment>
<dbReference type="Proteomes" id="UP000231466">
    <property type="component" value="Unassembled WGS sequence"/>
</dbReference>
<proteinExistence type="inferred from homology"/>
<dbReference type="GO" id="GO:1990904">
    <property type="term" value="C:ribonucleoprotein complex"/>
    <property type="evidence" value="ECO:0007669"/>
    <property type="project" value="UniProtKB-KW"/>
</dbReference>
<dbReference type="GO" id="GO:0017148">
    <property type="term" value="P:negative regulation of translation"/>
    <property type="evidence" value="ECO:0007669"/>
    <property type="project" value="TreeGrafter"/>
</dbReference>
<dbReference type="HAMAP" id="MF_01366">
    <property type="entry name" value="Ribosomal_uL13"/>
    <property type="match status" value="1"/>
</dbReference>
<name>A0A2H0VFI9_9BACT</name>
<evidence type="ECO:0000256" key="1">
    <source>
        <dbReference type="ARBA" id="ARBA00006227"/>
    </source>
</evidence>
<organism evidence="5 6">
    <name type="scientific">Candidatus Colwellbacteria bacterium CG10_big_fil_rev_8_21_14_0_10_42_22</name>
    <dbReference type="NCBI Taxonomy" id="1974540"/>
    <lineage>
        <taxon>Bacteria</taxon>
        <taxon>Candidatus Colwelliibacteriota</taxon>
    </lineage>
</organism>
<reference evidence="6" key="1">
    <citation type="submission" date="2017-09" db="EMBL/GenBank/DDBJ databases">
        <title>Depth-based differentiation of microbial function through sediment-hosted aquifers and enrichment of novel symbionts in the deep terrestrial subsurface.</title>
        <authorList>
            <person name="Probst A.J."/>
            <person name="Ladd B."/>
            <person name="Jarett J.K."/>
            <person name="Geller-Mcgrath D.E."/>
            <person name="Sieber C.M.K."/>
            <person name="Emerson J.B."/>
            <person name="Anantharaman K."/>
            <person name="Thomas B.C."/>
            <person name="Malmstrom R."/>
            <person name="Stieglmeier M."/>
            <person name="Klingl A."/>
            <person name="Woyke T."/>
            <person name="Ryan C.M."/>
            <person name="Banfield J.F."/>
        </authorList>
    </citation>
    <scope>NUCLEOTIDE SEQUENCE [LARGE SCALE GENOMIC DNA]</scope>
</reference>
<dbReference type="CDD" id="cd00392">
    <property type="entry name" value="Ribosomal_L13"/>
    <property type="match status" value="1"/>
</dbReference>
<accession>A0A2H0VFI9</accession>
<comment type="function">
    <text evidence="4">This protein is one of the early assembly proteins of the 50S ribosomal subunit, although it is not seen to bind rRNA by itself. It is important during the early stages of 50S assembly.</text>
</comment>
<dbReference type="InterPro" id="IPR036899">
    <property type="entry name" value="Ribosomal_uL13_sf"/>
</dbReference>
<keyword evidence="3 4" id="KW-0687">Ribonucleoprotein</keyword>
<dbReference type="PANTHER" id="PTHR11545">
    <property type="entry name" value="RIBOSOMAL PROTEIN L13"/>
    <property type="match status" value="1"/>
</dbReference>
<gene>
    <name evidence="4 5" type="primary">rplM</name>
    <name evidence="5" type="ORF">COT89_02155</name>
</gene>
<dbReference type="SUPFAM" id="SSF52161">
    <property type="entry name" value="Ribosomal protein L13"/>
    <property type="match status" value="1"/>
</dbReference>
<dbReference type="Gene3D" id="3.90.1180.10">
    <property type="entry name" value="Ribosomal protein L13"/>
    <property type="match status" value="1"/>
</dbReference>
<dbReference type="GO" id="GO:0003735">
    <property type="term" value="F:structural constituent of ribosome"/>
    <property type="evidence" value="ECO:0007669"/>
    <property type="project" value="InterPro"/>
</dbReference>
<dbReference type="PANTHER" id="PTHR11545:SF2">
    <property type="entry name" value="LARGE RIBOSOMAL SUBUNIT PROTEIN UL13M"/>
    <property type="match status" value="1"/>
</dbReference>
<sequence>MANFTIDAKNKPLGRLATEIAGILQGKNSPDYEPHKAGDNQVIVKNIDQLKVSGNKDSQKIYYRHSGKPGNLKKETYESLFERAPEKVLINAVRGMLPRNKLRKERLKNLIIEK</sequence>
<dbReference type="InterPro" id="IPR005823">
    <property type="entry name" value="Ribosomal_uL13_bac-type"/>
</dbReference>
<dbReference type="GO" id="GO:0003729">
    <property type="term" value="F:mRNA binding"/>
    <property type="evidence" value="ECO:0007669"/>
    <property type="project" value="TreeGrafter"/>
</dbReference>
<evidence type="ECO:0000313" key="6">
    <source>
        <dbReference type="Proteomes" id="UP000231466"/>
    </source>
</evidence>
<evidence type="ECO:0000256" key="4">
    <source>
        <dbReference type="HAMAP-Rule" id="MF_01366"/>
    </source>
</evidence>
<comment type="similarity">
    <text evidence="1 4">Belongs to the universal ribosomal protein uL13 family.</text>
</comment>
<dbReference type="GO" id="GO:0005840">
    <property type="term" value="C:ribosome"/>
    <property type="evidence" value="ECO:0007669"/>
    <property type="project" value="UniProtKB-KW"/>
</dbReference>
<dbReference type="AlphaFoldDB" id="A0A2H0VFI9"/>
<dbReference type="Pfam" id="PF00572">
    <property type="entry name" value="Ribosomal_L13"/>
    <property type="match status" value="1"/>
</dbReference>
<dbReference type="EMBL" id="PFAH01000008">
    <property type="protein sequence ID" value="PIR97851.1"/>
    <property type="molecule type" value="Genomic_DNA"/>
</dbReference>
<dbReference type="InterPro" id="IPR005822">
    <property type="entry name" value="Ribosomal_uL13"/>
</dbReference>
<dbReference type="PIRSF" id="PIRSF002181">
    <property type="entry name" value="Ribosomal_L13"/>
    <property type="match status" value="1"/>
</dbReference>
<evidence type="ECO:0000256" key="2">
    <source>
        <dbReference type="ARBA" id="ARBA00022980"/>
    </source>
</evidence>
<comment type="subunit">
    <text evidence="4">Part of the 50S ribosomal subunit.</text>
</comment>